<reference evidence="2 3" key="1">
    <citation type="submission" date="2015-02" db="EMBL/GenBank/DDBJ databases">
        <title>Nostoc linckia genome annotation.</title>
        <authorList>
            <person name="Zhou Z."/>
        </authorList>
    </citation>
    <scope>NUCLEOTIDE SEQUENCE [LARGE SCALE GENOMIC DNA]</scope>
    <source>
        <strain evidence="3">z8</strain>
    </source>
</reference>
<name>A0A9Q6EKX3_NOSLI</name>
<keyword evidence="1" id="KW-0812">Transmembrane</keyword>
<accession>A0A9Q6EKX3</accession>
<dbReference type="GeneID" id="57095627"/>
<sequence>MKNPSAREKDAGFPLSGKNQFRVFRVTKKQILFSTLILSVGLVGFGGFWFQSRYEFQDKMNVKLKELSNVDYPINPALLGKNFQRYSHRKLTITKKDDTHFDFVLEPTDEKTAKIVIKNIDLELLVPKVPAWVKQDEGLELIAFTDREWNRQQISFPANSPNIEIVGGDGFEKQNLVEVALANNCLNAGYWEILLFNKDENNKTLYYQSWFTFPMGHYKNVFEKINNISYWRHWWRLEHWQDPSGTIVNTELLRNVIAQKEIATQFPLDERIIVAGEQSRKVRTTLATNITTWRDLYENHHQIKFASFLPPGLYNQNKPWGNQYWRIGKFEKAIWRIVKPTGVKSNFDEIELVFTDTNNGEQNKLFISGVNLKNLPQLPVEEYPKGLYMPMGIGIPPFYQSYEELTKNHPDVSPFFSVLLDSQQRWIDHHRLAVDGSVMHLDRDNSNLLHIYLLSYERNTLVAHFLLNIDRIKQN</sequence>
<evidence type="ECO:0000313" key="3">
    <source>
        <dbReference type="Proteomes" id="UP000222310"/>
    </source>
</evidence>
<dbReference type="RefSeq" id="WP_099071748.1">
    <property type="nucleotide sequence ID" value="NZ_LAHD01000039.1"/>
</dbReference>
<dbReference type="AlphaFoldDB" id="A0A9Q6EKX3"/>
<organism evidence="2 3">
    <name type="scientific">Nostoc linckia z8</name>
    <dbReference type="NCBI Taxonomy" id="1628746"/>
    <lineage>
        <taxon>Bacteria</taxon>
        <taxon>Bacillati</taxon>
        <taxon>Cyanobacteriota</taxon>
        <taxon>Cyanophyceae</taxon>
        <taxon>Nostocales</taxon>
        <taxon>Nostocaceae</taxon>
        <taxon>Nostoc</taxon>
    </lineage>
</organism>
<dbReference type="Proteomes" id="UP000222310">
    <property type="component" value="Unassembled WGS sequence"/>
</dbReference>
<protein>
    <submittedName>
        <fullName evidence="2">Uncharacterized protein</fullName>
    </submittedName>
</protein>
<keyword evidence="1" id="KW-1133">Transmembrane helix</keyword>
<comment type="caution">
    <text evidence="2">The sequence shown here is derived from an EMBL/GenBank/DDBJ whole genome shotgun (WGS) entry which is preliminary data.</text>
</comment>
<dbReference type="EMBL" id="LAHD01000039">
    <property type="protein sequence ID" value="PHK03359.1"/>
    <property type="molecule type" value="Genomic_DNA"/>
</dbReference>
<proteinExistence type="predicted"/>
<feature type="transmembrane region" description="Helical" evidence="1">
    <location>
        <begin position="31"/>
        <end position="50"/>
    </location>
</feature>
<gene>
    <name evidence="2" type="ORF">VF08_15420</name>
</gene>
<evidence type="ECO:0000256" key="1">
    <source>
        <dbReference type="SAM" id="Phobius"/>
    </source>
</evidence>
<evidence type="ECO:0000313" key="2">
    <source>
        <dbReference type="EMBL" id="PHK03359.1"/>
    </source>
</evidence>
<keyword evidence="1" id="KW-0472">Membrane</keyword>